<accession>A0A5C2SQK0</accession>
<dbReference type="EMBL" id="ML122251">
    <property type="protein sequence ID" value="RPD66115.1"/>
    <property type="molecule type" value="Genomic_DNA"/>
</dbReference>
<organism evidence="2 3">
    <name type="scientific">Lentinus tigrinus ALCF2SS1-6</name>
    <dbReference type="NCBI Taxonomy" id="1328759"/>
    <lineage>
        <taxon>Eukaryota</taxon>
        <taxon>Fungi</taxon>
        <taxon>Dikarya</taxon>
        <taxon>Basidiomycota</taxon>
        <taxon>Agaricomycotina</taxon>
        <taxon>Agaricomycetes</taxon>
        <taxon>Polyporales</taxon>
        <taxon>Polyporaceae</taxon>
        <taxon>Lentinus</taxon>
    </lineage>
</organism>
<feature type="region of interest" description="Disordered" evidence="1">
    <location>
        <begin position="86"/>
        <end position="152"/>
    </location>
</feature>
<evidence type="ECO:0000313" key="2">
    <source>
        <dbReference type="EMBL" id="RPD66115.1"/>
    </source>
</evidence>
<gene>
    <name evidence="2" type="ORF">L227DRAFT_133055</name>
</gene>
<feature type="compositionally biased region" description="Basic and acidic residues" evidence="1">
    <location>
        <begin position="142"/>
        <end position="152"/>
    </location>
</feature>
<sequence>MHERDNKHHGHYCQFGKDTRPSQPYLLMDTAVDEDSIPFVTFQYRYRPEDTLHNLGVIHNKKRRKAEHPPRRSERIHVMAKGGGVADLEVSGNDTSSRTRRVAKQGPQDDQLLPQSPYRAQVGSKPRDWPMEEGPDAEAEENAARPSERNNFREPTLDYWNIPQEDAQVVVPPIYYFTSLGSRRAGASGGYWIM</sequence>
<evidence type="ECO:0000256" key="1">
    <source>
        <dbReference type="SAM" id="MobiDB-lite"/>
    </source>
</evidence>
<protein>
    <submittedName>
        <fullName evidence="2">Uncharacterized protein</fullName>
    </submittedName>
</protein>
<feature type="compositionally biased region" description="Acidic residues" evidence="1">
    <location>
        <begin position="131"/>
        <end position="141"/>
    </location>
</feature>
<dbReference type="AlphaFoldDB" id="A0A5C2SQK0"/>
<proteinExistence type="predicted"/>
<dbReference type="Proteomes" id="UP000313359">
    <property type="component" value="Unassembled WGS sequence"/>
</dbReference>
<name>A0A5C2SQK0_9APHY</name>
<keyword evidence="3" id="KW-1185">Reference proteome</keyword>
<reference evidence="2" key="1">
    <citation type="journal article" date="2018" name="Genome Biol. Evol.">
        <title>Genomics and development of Lentinus tigrinus, a white-rot wood-decaying mushroom with dimorphic fruiting bodies.</title>
        <authorList>
            <person name="Wu B."/>
            <person name="Xu Z."/>
            <person name="Knudson A."/>
            <person name="Carlson A."/>
            <person name="Chen N."/>
            <person name="Kovaka S."/>
            <person name="LaButti K."/>
            <person name="Lipzen A."/>
            <person name="Pennachio C."/>
            <person name="Riley R."/>
            <person name="Schakwitz W."/>
            <person name="Umezawa K."/>
            <person name="Ohm R.A."/>
            <person name="Grigoriev I.V."/>
            <person name="Nagy L.G."/>
            <person name="Gibbons J."/>
            <person name="Hibbett D."/>
        </authorList>
    </citation>
    <scope>NUCLEOTIDE SEQUENCE [LARGE SCALE GENOMIC DNA]</scope>
    <source>
        <strain evidence="2">ALCF2SS1-6</strain>
    </source>
</reference>
<evidence type="ECO:0000313" key="3">
    <source>
        <dbReference type="Proteomes" id="UP000313359"/>
    </source>
</evidence>